<accession>A0ACC0JSS0</accession>
<evidence type="ECO:0000313" key="1">
    <source>
        <dbReference type="EMBL" id="KAI8427221.1"/>
    </source>
</evidence>
<reference evidence="1 2" key="1">
    <citation type="journal article" date="2022" name="Genome Biol. Evol.">
        <title>The Spruce Budworm Genome: Reconstructing the Evolutionary History of Antifreeze Proteins.</title>
        <authorList>
            <person name="Beliveau C."/>
            <person name="Gagne P."/>
            <person name="Picq S."/>
            <person name="Vernygora O."/>
            <person name="Keeling C.I."/>
            <person name="Pinkney K."/>
            <person name="Doucet D."/>
            <person name="Wen F."/>
            <person name="Johnston J.S."/>
            <person name="Maaroufi H."/>
            <person name="Boyle B."/>
            <person name="Laroche J."/>
            <person name="Dewar K."/>
            <person name="Juretic N."/>
            <person name="Blackburn G."/>
            <person name="Nisole A."/>
            <person name="Brunet B."/>
            <person name="Brandao M."/>
            <person name="Lumley L."/>
            <person name="Duan J."/>
            <person name="Quan G."/>
            <person name="Lucarotti C.J."/>
            <person name="Roe A.D."/>
            <person name="Sperling F.A.H."/>
            <person name="Levesque R.C."/>
            <person name="Cusson M."/>
        </authorList>
    </citation>
    <scope>NUCLEOTIDE SEQUENCE [LARGE SCALE GENOMIC DNA]</scope>
    <source>
        <strain evidence="1">Glfc:IPQL:Cfum</strain>
    </source>
</reference>
<organism evidence="1 2">
    <name type="scientific">Choristoneura fumiferana</name>
    <name type="common">Spruce budworm moth</name>
    <name type="synonym">Archips fumiferana</name>
    <dbReference type="NCBI Taxonomy" id="7141"/>
    <lineage>
        <taxon>Eukaryota</taxon>
        <taxon>Metazoa</taxon>
        <taxon>Ecdysozoa</taxon>
        <taxon>Arthropoda</taxon>
        <taxon>Hexapoda</taxon>
        <taxon>Insecta</taxon>
        <taxon>Pterygota</taxon>
        <taxon>Neoptera</taxon>
        <taxon>Endopterygota</taxon>
        <taxon>Lepidoptera</taxon>
        <taxon>Glossata</taxon>
        <taxon>Ditrysia</taxon>
        <taxon>Tortricoidea</taxon>
        <taxon>Tortricidae</taxon>
        <taxon>Tortricinae</taxon>
        <taxon>Choristoneura</taxon>
    </lineage>
</organism>
<name>A0ACC0JSS0_CHOFU</name>
<keyword evidence="2" id="KW-1185">Reference proteome</keyword>
<dbReference type="EMBL" id="CM046126">
    <property type="protein sequence ID" value="KAI8427221.1"/>
    <property type="molecule type" value="Genomic_DNA"/>
</dbReference>
<gene>
    <name evidence="1" type="ORF">MSG28_014819</name>
</gene>
<sequence>MPAVLSLQSDLFQATFTMDRKLFNVTPQIAFILSAASVTKSFRNHLKAAFRLPSFKTEKVSLKKTVASKNKQRCERNGVFGTVSCPDLSLPRRHKEPAKTENNLHKPENVGQHNTKQMLSHRLWPTLSPASTTYNLATIAGLIDADAVSLKLFDIFGAFACPQIPPGGLPYDVPCKWSKCSDGCYQVTFDTPQPCKGPGTHSETGSPNHNCFPTCSSCGGYCQKGGQCGCTSCRGWGPYGPCGLCCCCAAPNSNANAGQTFYAPCSPEALRNPSQACIGTVLCSSAAPVDCCYSGSTPADSACSHGCGCGCCHHGWDSYHSPTYQPSSYYGQCHCHCCCCAAQLAAVSNYEPDPAYFNNYDSSCWGNSYGCNSCTQHQYDPSWCNYGCGYHNASLFQYSTPYQYNYAPDAAISEDAQVPCIEAPVCEAELAESSVEAASPQESSKQPPEPPKCIKNISSPAPDAATACFCPDCTKKPESLIDKAKIPDETAPKPLPPPRWHGINPTLAKNYPFNSTTRKYHQRTTPVNMARASISSITLQAIKAADADLQARENSDEVEMPQIWSFPESYKRFFDRMTKVKTINLKSLNGDKPNEKMRF</sequence>
<comment type="caution">
    <text evidence="1">The sequence shown here is derived from an EMBL/GenBank/DDBJ whole genome shotgun (WGS) entry which is preliminary data.</text>
</comment>
<dbReference type="Proteomes" id="UP001064048">
    <property type="component" value="Chromosome 26"/>
</dbReference>
<evidence type="ECO:0000313" key="2">
    <source>
        <dbReference type="Proteomes" id="UP001064048"/>
    </source>
</evidence>
<protein>
    <submittedName>
        <fullName evidence="1">Uncharacterized protein</fullName>
    </submittedName>
</protein>
<proteinExistence type="predicted"/>